<dbReference type="OrthoDB" id="6644071at2759"/>
<proteinExistence type="predicted"/>
<evidence type="ECO:0000313" key="2">
    <source>
        <dbReference type="EMBL" id="CAB0006112.1"/>
    </source>
</evidence>
<reference evidence="2 3" key="1">
    <citation type="submission" date="2020-02" db="EMBL/GenBank/DDBJ databases">
        <authorList>
            <person name="Ferguson B K."/>
        </authorList>
    </citation>
    <scope>NUCLEOTIDE SEQUENCE [LARGE SCALE GENOMIC DNA]</scope>
</reference>
<dbReference type="EMBL" id="CADCXU010017297">
    <property type="protein sequence ID" value="CAB0006110.1"/>
    <property type="molecule type" value="Genomic_DNA"/>
</dbReference>
<dbReference type="AlphaFoldDB" id="A0A6H5GRG3"/>
<dbReference type="Proteomes" id="UP000479000">
    <property type="component" value="Unassembled WGS sequence"/>
</dbReference>
<keyword evidence="3" id="KW-1185">Reference proteome</keyword>
<organism evidence="2 3">
    <name type="scientific">Nesidiocoris tenuis</name>
    <dbReference type="NCBI Taxonomy" id="355587"/>
    <lineage>
        <taxon>Eukaryota</taxon>
        <taxon>Metazoa</taxon>
        <taxon>Ecdysozoa</taxon>
        <taxon>Arthropoda</taxon>
        <taxon>Hexapoda</taxon>
        <taxon>Insecta</taxon>
        <taxon>Pterygota</taxon>
        <taxon>Neoptera</taxon>
        <taxon>Paraneoptera</taxon>
        <taxon>Hemiptera</taxon>
        <taxon>Heteroptera</taxon>
        <taxon>Panheteroptera</taxon>
        <taxon>Cimicomorpha</taxon>
        <taxon>Miridae</taxon>
        <taxon>Dicyphina</taxon>
        <taxon>Nesidiocoris</taxon>
    </lineage>
</organism>
<gene>
    <name evidence="1" type="ORF">NTEN_LOCUS11587</name>
    <name evidence="2" type="ORF">NTEN_LOCUS11589</name>
</gene>
<evidence type="ECO:0000313" key="3">
    <source>
        <dbReference type="Proteomes" id="UP000479000"/>
    </source>
</evidence>
<evidence type="ECO:0000313" key="1">
    <source>
        <dbReference type="EMBL" id="CAB0006110.1"/>
    </source>
</evidence>
<name>A0A6H5GRG3_9HEMI</name>
<dbReference type="EMBL" id="CADCXU010017298">
    <property type="protein sequence ID" value="CAB0006112.1"/>
    <property type="molecule type" value="Genomic_DNA"/>
</dbReference>
<accession>A0A6H5GRG3</accession>
<feature type="non-terminal residue" evidence="2">
    <location>
        <position position="88"/>
    </location>
</feature>
<sequence length="88" mass="9810">MECRSNFFSHSARRLPVGLLALKAAMPPLDRHLVRAGVRLMVDAMRRAAIKVTTRLGVSTITRSMWKSATSCSADRIHPMANFTEQLV</sequence>
<protein>
    <submittedName>
        <fullName evidence="2">Uncharacterized protein</fullName>
    </submittedName>
</protein>